<keyword evidence="1" id="KW-0808">Transferase</keyword>
<dbReference type="GO" id="GO:0003964">
    <property type="term" value="F:RNA-directed DNA polymerase activity"/>
    <property type="evidence" value="ECO:0007669"/>
    <property type="project" value="UniProtKB-KW"/>
</dbReference>
<comment type="caution">
    <text evidence="1">The sequence shown here is derived from an EMBL/GenBank/DDBJ whole genome shotgun (WGS) entry which is preliminary data.</text>
</comment>
<protein>
    <submittedName>
        <fullName evidence="1">Reverse transcriptase</fullName>
    </submittedName>
</protein>
<proteinExistence type="predicted"/>
<keyword evidence="1" id="KW-0548">Nucleotidyltransferase</keyword>
<reference evidence="2" key="1">
    <citation type="journal article" date="2019" name="Plant Biotechnol. J.">
        <title>Genome sequencing of the Australian wild diploid species Gossypium australe highlights disease resistance and delayed gland morphogenesis.</title>
        <authorList>
            <person name="Cai Y."/>
            <person name="Cai X."/>
            <person name="Wang Q."/>
            <person name="Wang P."/>
            <person name="Zhang Y."/>
            <person name="Cai C."/>
            <person name="Xu Y."/>
            <person name="Wang K."/>
            <person name="Zhou Z."/>
            <person name="Wang C."/>
            <person name="Geng S."/>
            <person name="Li B."/>
            <person name="Dong Q."/>
            <person name="Hou Y."/>
            <person name="Wang H."/>
            <person name="Ai P."/>
            <person name="Liu Z."/>
            <person name="Yi F."/>
            <person name="Sun M."/>
            <person name="An G."/>
            <person name="Cheng J."/>
            <person name="Zhang Y."/>
            <person name="Shi Q."/>
            <person name="Xie Y."/>
            <person name="Shi X."/>
            <person name="Chang Y."/>
            <person name="Huang F."/>
            <person name="Chen Y."/>
            <person name="Hong S."/>
            <person name="Mi L."/>
            <person name="Sun Q."/>
            <person name="Zhang L."/>
            <person name="Zhou B."/>
            <person name="Peng R."/>
            <person name="Zhang X."/>
            <person name="Liu F."/>
        </authorList>
    </citation>
    <scope>NUCLEOTIDE SEQUENCE [LARGE SCALE GENOMIC DNA]</scope>
    <source>
        <strain evidence="2">cv. PA1801</strain>
    </source>
</reference>
<keyword evidence="1" id="KW-0695">RNA-directed DNA polymerase</keyword>
<sequence length="102" mass="11970">MVVISKRFFLGGVGNLDHTLLGIEKYVSVEYNLRIMENKMVINRFKDVLDRCIDSDLVPGRLIYDNLLLAYEIFHTFRHKRVGKKGFMVIKLDMSKAYDRVE</sequence>
<dbReference type="AlphaFoldDB" id="A0A5B6VPW4"/>
<gene>
    <name evidence="1" type="ORF">EPI10_016752</name>
</gene>
<dbReference type="OrthoDB" id="1937198at2759"/>
<organism evidence="1 2">
    <name type="scientific">Gossypium australe</name>
    <dbReference type="NCBI Taxonomy" id="47621"/>
    <lineage>
        <taxon>Eukaryota</taxon>
        <taxon>Viridiplantae</taxon>
        <taxon>Streptophyta</taxon>
        <taxon>Embryophyta</taxon>
        <taxon>Tracheophyta</taxon>
        <taxon>Spermatophyta</taxon>
        <taxon>Magnoliopsida</taxon>
        <taxon>eudicotyledons</taxon>
        <taxon>Gunneridae</taxon>
        <taxon>Pentapetalae</taxon>
        <taxon>rosids</taxon>
        <taxon>malvids</taxon>
        <taxon>Malvales</taxon>
        <taxon>Malvaceae</taxon>
        <taxon>Malvoideae</taxon>
        <taxon>Gossypium</taxon>
    </lineage>
</organism>
<evidence type="ECO:0000313" key="1">
    <source>
        <dbReference type="EMBL" id="KAA3471098.1"/>
    </source>
</evidence>
<dbReference type="Proteomes" id="UP000325315">
    <property type="component" value="Unassembled WGS sequence"/>
</dbReference>
<evidence type="ECO:0000313" key="2">
    <source>
        <dbReference type="Proteomes" id="UP000325315"/>
    </source>
</evidence>
<keyword evidence="2" id="KW-1185">Reference proteome</keyword>
<accession>A0A5B6VPW4</accession>
<name>A0A5B6VPW4_9ROSI</name>
<dbReference type="EMBL" id="SMMG02000006">
    <property type="protein sequence ID" value="KAA3471098.1"/>
    <property type="molecule type" value="Genomic_DNA"/>
</dbReference>